<protein>
    <submittedName>
        <fullName evidence="2">Uncharacterized protein</fullName>
    </submittedName>
</protein>
<organism evidence="2 3">
    <name type="scientific">Symbiodinium microadriaticum</name>
    <name type="common">Dinoflagellate</name>
    <name type="synonym">Zooxanthella microadriatica</name>
    <dbReference type="NCBI Taxonomy" id="2951"/>
    <lineage>
        <taxon>Eukaryota</taxon>
        <taxon>Sar</taxon>
        <taxon>Alveolata</taxon>
        <taxon>Dinophyceae</taxon>
        <taxon>Suessiales</taxon>
        <taxon>Symbiodiniaceae</taxon>
        <taxon>Symbiodinium</taxon>
    </lineage>
</organism>
<comment type="caution">
    <text evidence="2">The sequence shown here is derived from an EMBL/GenBank/DDBJ whole genome shotgun (WGS) entry which is preliminary data.</text>
</comment>
<evidence type="ECO:0000256" key="1">
    <source>
        <dbReference type="SAM" id="MobiDB-lite"/>
    </source>
</evidence>
<proteinExistence type="predicted"/>
<dbReference type="OrthoDB" id="10558279at2759"/>
<dbReference type="Proteomes" id="UP000186817">
    <property type="component" value="Unassembled WGS sequence"/>
</dbReference>
<keyword evidence="3" id="KW-1185">Reference proteome</keyword>
<dbReference type="AlphaFoldDB" id="A0A1Q9ELX9"/>
<dbReference type="EMBL" id="LSRX01000117">
    <property type="protein sequence ID" value="OLQ08449.1"/>
    <property type="molecule type" value="Genomic_DNA"/>
</dbReference>
<reference evidence="2 3" key="1">
    <citation type="submission" date="2016-02" db="EMBL/GenBank/DDBJ databases">
        <title>Genome analysis of coral dinoflagellate symbionts highlights evolutionary adaptations to a symbiotic lifestyle.</title>
        <authorList>
            <person name="Aranda M."/>
            <person name="Li Y."/>
            <person name="Liew Y.J."/>
            <person name="Baumgarten S."/>
            <person name="Simakov O."/>
            <person name="Wilson M."/>
            <person name="Piel J."/>
            <person name="Ashoor H."/>
            <person name="Bougouffa S."/>
            <person name="Bajic V.B."/>
            <person name="Ryu T."/>
            <person name="Ravasi T."/>
            <person name="Bayer T."/>
            <person name="Micklem G."/>
            <person name="Kim H."/>
            <person name="Bhak J."/>
            <person name="Lajeunesse T.C."/>
            <person name="Voolstra C.R."/>
        </authorList>
    </citation>
    <scope>NUCLEOTIDE SEQUENCE [LARGE SCALE GENOMIC DNA]</scope>
    <source>
        <strain evidence="2 3">CCMP2467</strain>
    </source>
</reference>
<evidence type="ECO:0000313" key="2">
    <source>
        <dbReference type="EMBL" id="OLQ08449.1"/>
    </source>
</evidence>
<name>A0A1Q9ELX9_SYMMI</name>
<feature type="region of interest" description="Disordered" evidence="1">
    <location>
        <begin position="137"/>
        <end position="160"/>
    </location>
</feature>
<sequence length="160" mass="17387">MYTGHQSVAGLGDGGRAARGQRCASFHQCLGQCMHRGRRKGHYHVCRATSLQKFCAVLGRFLEQFYVCFALRLEALESQGALIKLIVDAKNGLGEKRKALQSLGPNPKATDVQTILSQAAPFVVAYKKHTKVANNLISGQKKEAQPKKKAKPAVKAPAES</sequence>
<evidence type="ECO:0000313" key="3">
    <source>
        <dbReference type="Proteomes" id="UP000186817"/>
    </source>
</evidence>
<accession>A0A1Q9ELX9</accession>
<gene>
    <name evidence="2" type="ORF">AK812_SmicGene8030</name>
</gene>